<dbReference type="InterPro" id="IPR005225">
    <property type="entry name" value="Small_GTP-bd"/>
</dbReference>
<dbReference type="GO" id="GO:0046677">
    <property type="term" value="P:response to antibiotic"/>
    <property type="evidence" value="ECO:0007669"/>
    <property type="project" value="UniProtKB-KW"/>
</dbReference>
<dbReference type="Gene3D" id="3.30.230.10">
    <property type="match status" value="1"/>
</dbReference>
<dbReference type="Gene3D" id="3.40.50.300">
    <property type="entry name" value="P-loop containing nucleotide triphosphate hydrolases"/>
    <property type="match status" value="1"/>
</dbReference>
<feature type="domain" description="Tr-type G" evidence="6">
    <location>
        <begin position="1"/>
        <end position="238"/>
    </location>
</feature>
<evidence type="ECO:0000256" key="3">
    <source>
        <dbReference type="ARBA" id="ARBA00022917"/>
    </source>
</evidence>
<dbReference type="SUPFAM" id="SSF54211">
    <property type="entry name" value="Ribosomal protein S5 domain 2-like"/>
    <property type="match status" value="1"/>
</dbReference>
<gene>
    <name evidence="7" type="ORF">H8730_05325</name>
</gene>
<dbReference type="GO" id="GO:0032790">
    <property type="term" value="P:ribosome disassembly"/>
    <property type="evidence" value="ECO:0007669"/>
    <property type="project" value="TreeGrafter"/>
</dbReference>
<dbReference type="GO" id="GO:0005525">
    <property type="term" value="F:GTP binding"/>
    <property type="evidence" value="ECO:0007669"/>
    <property type="project" value="UniProtKB-KW"/>
</dbReference>
<dbReference type="PROSITE" id="PS51722">
    <property type="entry name" value="G_TR_2"/>
    <property type="match status" value="1"/>
</dbReference>
<keyword evidence="3" id="KW-0648">Protein biosynthesis</keyword>
<protein>
    <submittedName>
        <fullName evidence="7">TetM/TetW/TetO/TetS family tetracycline resistance ribosomal protection protein</fullName>
    </submittedName>
</protein>
<name>A0A926I096_9FIRM</name>
<dbReference type="Pfam" id="PF00009">
    <property type="entry name" value="GTP_EFTU"/>
    <property type="match status" value="1"/>
</dbReference>
<evidence type="ECO:0000313" key="7">
    <source>
        <dbReference type="EMBL" id="MBC8542959.1"/>
    </source>
</evidence>
<dbReference type="PRINTS" id="PR00315">
    <property type="entry name" value="ELONGATNFCT"/>
</dbReference>
<dbReference type="Gene3D" id="3.30.70.870">
    <property type="entry name" value="Elongation Factor G (Translational Gtpase), domain 3"/>
    <property type="match status" value="1"/>
</dbReference>
<keyword evidence="8" id="KW-1185">Reference proteome</keyword>
<dbReference type="Pfam" id="PF22042">
    <property type="entry name" value="EF-G_D2"/>
    <property type="match status" value="1"/>
</dbReference>
<dbReference type="NCBIfam" id="TIGR00231">
    <property type="entry name" value="small_GTP"/>
    <property type="match status" value="1"/>
</dbReference>
<evidence type="ECO:0000313" key="8">
    <source>
        <dbReference type="Proteomes" id="UP000657006"/>
    </source>
</evidence>
<dbReference type="SUPFAM" id="SSF50447">
    <property type="entry name" value="Translation proteins"/>
    <property type="match status" value="1"/>
</dbReference>
<dbReference type="Gene3D" id="3.30.70.240">
    <property type="match status" value="1"/>
</dbReference>
<dbReference type="PRINTS" id="PR01037">
    <property type="entry name" value="TCRTETOQM"/>
</dbReference>
<keyword evidence="5" id="KW-0046">Antibiotic resistance</keyword>
<evidence type="ECO:0000256" key="2">
    <source>
        <dbReference type="ARBA" id="ARBA00022741"/>
    </source>
</evidence>
<dbReference type="GO" id="GO:0006412">
    <property type="term" value="P:translation"/>
    <property type="evidence" value="ECO:0007669"/>
    <property type="project" value="UniProtKB-KW"/>
</dbReference>
<dbReference type="SUPFAM" id="SSF52540">
    <property type="entry name" value="P-loop containing nucleoside triphosphate hydrolases"/>
    <property type="match status" value="1"/>
</dbReference>
<dbReference type="InterPro" id="IPR020568">
    <property type="entry name" value="Ribosomal_Su5_D2-typ_SF"/>
</dbReference>
<dbReference type="Proteomes" id="UP000657006">
    <property type="component" value="Unassembled WGS sequence"/>
</dbReference>
<dbReference type="InterPro" id="IPR005517">
    <property type="entry name" value="Transl_elong_EFG/EF2_IV"/>
</dbReference>
<dbReference type="InterPro" id="IPR027417">
    <property type="entry name" value="P-loop_NTPase"/>
</dbReference>
<evidence type="ECO:0000256" key="1">
    <source>
        <dbReference type="ARBA" id="ARBA00003987"/>
    </source>
</evidence>
<keyword evidence="2" id="KW-0547">Nucleotide-binding</keyword>
<accession>A0A926I096</accession>
<dbReference type="PANTHER" id="PTHR43261">
    <property type="entry name" value="TRANSLATION ELONGATION FACTOR G-RELATED"/>
    <property type="match status" value="1"/>
</dbReference>
<evidence type="ECO:0000256" key="4">
    <source>
        <dbReference type="ARBA" id="ARBA00023134"/>
    </source>
</evidence>
<organism evidence="7 8">
    <name type="scientific">Bianquea renquensis</name>
    <dbReference type="NCBI Taxonomy" id="2763661"/>
    <lineage>
        <taxon>Bacteria</taxon>
        <taxon>Bacillati</taxon>
        <taxon>Bacillota</taxon>
        <taxon>Clostridia</taxon>
        <taxon>Eubacteriales</taxon>
        <taxon>Bianqueaceae</taxon>
        <taxon>Bianquea</taxon>
    </lineage>
</organism>
<dbReference type="SMART" id="SM00889">
    <property type="entry name" value="EFG_IV"/>
    <property type="match status" value="1"/>
</dbReference>
<reference evidence="7" key="1">
    <citation type="submission" date="2020-08" db="EMBL/GenBank/DDBJ databases">
        <title>Genome public.</title>
        <authorList>
            <person name="Liu C."/>
            <person name="Sun Q."/>
        </authorList>
    </citation>
    <scope>NUCLEOTIDE SEQUENCE</scope>
    <source>
        <strain evidence="7">NSJ-32</strain>
    </source>
</reference>
<evidence type="ECO:0000256" key="5">
    <source>
        <dbReference type="ARBA" id="ARBA00023251"/>
    </source>
</evidence>
<dbReference type="InterPro" id="IPR000640">
    <property type="entry name" value="EFG_V-like"/>
</dbReference>
<dbReference type="SUPFAM" id="SSF54980">
    <property type="entry name" value="EF-G C-terminal domain-like"/>
    <property type="match status" value="2"/>
</dbReference>
<dbReference type="Pfam" id="PF03764">
    <property type="entry name" value="EFG_IV"/>
    <property type="match status" value="1"/>
</dbReference>
<evidence type="ECO:0000259" key="6">
    <source>
        <dbReference type="PROSITE" id="PS51722"/>
    </source>
</evidence>
<dbReference type="CDD" id="cd03711">
    <property type="entry name" value="Tet_C"/>
    <property type="match status" value="1"/>
</dbReference>
<proteinExistence type="predicted"/>
<dbReference type="Pfam" id="PF00679">
    <property type="entry name" value="EFG_C"/>
    <property type="match status" value="1"/>
</dbReference>
<comment type="function">
    <text evidence="1">Abolishes the inhibitory effect of tetracyclin on protein synthesis by a non-covalent modification of the ribosomes.</text>
</comment>
<keyword evidence="4" id="KW-0342">GTP-binding</keyword>
<dbReference type="InterPro" id="IPR035647">
    <property type="entry name" value="EFG_III/V"/>
</dbReference>
<dbReference type="GO" id="GO:0003924">
    <property type="term" value="F:GTPase activity"/>
    <property type="evidence" value="ECO:0007669"/>
    <property type="project" value="InterPro"/>
</dbReference>
<sequence length="656" mass="73633">MRKTIGILAHVDAGKTTLSEQILYHGGTLRKRGRVDHQDAFLDQDPIERARGITVFSDQAMFSYAGQQFTLIDTPGHVDFSSEMERAAQILDYAVLLVSAVEGVQGHTETIWHLLQRLHIPVLIFINKTDRVGADVGKVLRELKTLSEAVWNITENRLLAGFTDALAQELADFDDGLLERYLEQGYDPQQESQWMDALGDLVRQRKVFPAFSGAALLDQGIEEFLAVVCRITAQEDPCLMEQPFSGIVYKIRRDRQGKRLAFIKIKEGSLRPRDEIAVSEKDGAFQSAKVQELWMNNGNRYEAVASAHAGDVCAVTGLDLVRPGDGIGAKCYHTEYETRPLLSARVLYDAAIPHRHVLQCLRILEEEDPLLSVRWEEALSQMQVRVMGVIQLDVLRQVLSNRFGLAVDFGDCEVLYMETVAEPVMGYGHFEPLRHYAEVHVAISPAARGSGIHFVSRCSVDVLESQYQNLIRTHVLEKEHKGVLLGAPLTDVEIALITGRAHEKHTEGGDFREATYRAIRQGLEKAKSQILEPYYHFTLEAEASMTGRLVSDMQRMAAVSDAPQILQDRVLITGKGPARELMRYPQEFESLTKGKGRLSLTPAGYEPCHNPDEVVARIGYDRRRDRDNTSDSVFCAKGAGFTVKWDEAEHYMHCKS</sequence>
<dbReference type="EMBL" id="JACRSQ010000005">
    <property type="protein sequence ID" value="MBC8542959.1"/>
    <property type="molecule type" value="Genomic_DNA"/>
</dbReference>
<dbReference type="AlphaFoldDB" id="A0A926I096"/>
<comment type="caution">
    <text evidence="7">The sequence shown here is derived from an EMBL/GenBank/DDBJ whole genome shotgun (WGS) entry which is preliminary data.</text>
</comment>
<dbReference type="InterPro" id="IPR000795">
    <property type="entry name" value="T_Tr_GTP-bd_dom"/>
</dbReference>
<dbReference type="Gene3D" id="2.40.30.10">
    <property type="entry name" value="Translation factors"/>
    <property type="match status" value="1"/>
</dbReference>
<dbReference type="InterPro" id="IPR014721">
    <property type="entry name" value="Ribsml_uS5_D2-typ_fold_subgr"/>
</dbReference>
<dbReference type="InterPro" id="IPR009000">
    <property type="entry name" value="Transl_B-barrel_sf"/>
</dbReference>
<dbReference type="RefSeq" id="WP_177713995.1">
    <property type="nucleotide sequence ID" value="NZ_JACRSQ010000005.1"/>
</dbReference>
<dbReference type="InterPro" id="IPR035650">
    <property type="entry name" value="Tet_C"/>
</dbReference>
<dbReference type="PANTHER" id="PTHR43261:SF1">
    <property type="entry name" value="RIBOSOME-RELEASING FACTOR 2, MITOCHONDRIAL"/>
    <property type="match status" value="1"/>
</dbReference>
<dbReference type="InterPro" id="IPR053905">
    <property type="entry name" value="EF-G-like_DII"/>
</dbReference>